<evidence type="ECO:0000256" key="1">
    <source>
        <dbReference type="SAM" id="SignalP"/>
    </source>
</evidence>
<dbReference type="EMBL" id="SSHH01000002">
    <property type="protein sequence ID" value="TIX50240.1"/>
    <property type="molecule type" value="Genomic_DNA"/>
</dbReference>
<dbReference type="RefSeq" id="WP_136693260.1">
    <property type="nucleotide sequence ID" value="NZ_SSHH01000002.1"/>
</dbReference>
<sequence>MRSLPLAAIGALASIATYSPARAQVSDELYDYLVQDVCVNSAGDAVQGDPASCPDRRNIRLAEASPYLLTDYDTQHSKSYSAWASIPVRGEDGNIRVLVTKNNAGDFGPHSRFSFTENDGFDLIDISYSPYASIIRTWDGGCFDQAFAPSSQARTGRQAREPRTRAGGWVLFPLATPPSAWPETSSARIVTAKIQLVRRENCRTGSSRGRTYWNAPADYEFETGKILHAIRSDHFASANLSSSNNALERFYFTREYGMTRWEAWIPRSRCYSEAEKKGPGELRSNCEPDLRLPVPYTGPDEGAPEIDLRARCAVLDATATDHPDIDRWGGQDWVRVDCRDQTRYVPLALPQVMTDPAMAQGNEVDDIAF</sequence>
<comment type="caution">
    <text evidence="2">The sequence shown here is derived from an EMBL/GenBank/DDBJ whole genome shotgun (WGS) entry which is preliminary data.</text>
</comment>
<dbReference type="Proteomes" id="UP000309389">
    <property type="component" value="Unassembled WGS sequence"/>
</dbReference>
<proteinExistence type="predicted"/>
<evidence type="ECO:0000313" key="2">
    <source>
        <dbReference type="EMBL" id="TIX50240.1"/>
    </source>
</evidence>
<gene>
    <name evidence="2" type="ORF">E5222_08105</name>
</gene>
<organism evidence="2 3">
    <name type="scientific">Alteraurantiacibacter aquimixticola</name>
    <dbReference type="NCBI Taxonomy" id="2489173"/>
    <lineage>
        <taxon>Bacteria</taxon>
        <taxon>Pseudomonadati</taxon>
        <taxon>Pseudomonadota</taxon>
        <taxon>Alphaproteobacteria</taxon>
        <taxon>Sphingomonadales</taxon>
        <taxon>Erythrobacteraceae</taxon>
        <taxon>Alteraurantiacibacter</taxon>
    </lineage>
</organism>
<dbReference type="AlphaFoldDB" id="A0A4T3F2E1"/>
<evidence type="ECO:0000313" key="3">
    <source>
        <dbReference type="Proteomes" id="UP000309389"/>
    </source>
</evidence>
<reference evidence="2 3" key="1">
    <citation type="submission" date="2019-04" db="EMBL/GenBank/DDBJ databases">
        <title>Altererythrobacter aquimixticola sp. nov., isolated from sediment of junction between the ocean and a freshwater spring.</title>
        <authorList>
            <person name="Yoon J.-H."/>
        </authorList>
    </citation>
    <scope>NUCLEOTIDE SEQUENCE [LARGE SCALE GENOMIC DNA]</scope>
    <source>
        <strain evidence="2 3">SSKS-13</strain>
    </source>
</reference>
<protein>
    <submittedName>
        <fullName evidence="2">Uncharacterized protein</fullName>
    </submittedName>
</protein>
<feature type="chain" id="PRO_5020673084" evidence="1">
    <location>
        <begin position="24"/>
        <end position="369"/>
    </location>
</feature>
<dbReference type="OrthoDB" id="7320733at2"/>
<keyword evidence="3" id="KW-1185">Reference proteome</keyword>
<feature type="signal peptide" evidence="1">
    <location>
        <begin position="1"/>
        <end position="23"/>
    </location>
</feature>
<keyword evidence="1" id="KW-0732">Signal</keyword>
<name>A0A4T3F2E1_9SPHN</name>
<accession>A0A4T3F2E1</accession>